<comment type="cofactor">
    <cofactor evidence="1">
        <name>Zn(2+)</name>
        <dbReference type="ChEBI" id="CHEBI:29105"/>
    </cofactor>
</comment>
<proteinExistence type="predicted"/>
<dbReference type="RefSeq" id="WP_183832277.1">
    <property type="nucleotide sequence ID" value="NZ_JACHEU010000004.1"/>
</dbReference>
<evidence type="ECO:0000256" key="2">
    <source>
        <dbReference type="ARBA" id="ARBA00022679"/>
    </source>
</evidence>
<dbReference type="Pfam" id="PF05853">
    <property type="entry name" value="BKACE"/>
    <property type="match status" value="1"/>
</dbReference>
<sequence length="304" mass="33264">MSKTIITAAITGSIHTPSMSPYLPVTPKEIADQAIGAARAGAAIVHLHARNPETGEPASSPELYREIVTRITDACDVVINITTGGGNNMSVEQRLAAAVELKPEICSLNMGSMNFPMHTLLRKYTEFRHGWEREYIEESRDFVFKSTFKDIEDTVRLLSPLGTRFEFECYDVGHLYTLSFFEREGLIEAPYAVQFVMGILGGIGASLEELVHLKTTADRLFDSRYRFSVLAGGKAQMRIAAGAAILGGNVRVGMEDSLFISAGQLCESNAQQVEKAVRILSELSCDIATPANARQMLELKGRVG</sequence>
<gene>
    <name evidence="5" type="ORF">HNR59_003478</name>
</gene>
<comment type="caution">
    <text evidence="5">The sequence shown here is derived from an EMBL/GenBank/DDBJ whole genome shotgun (WGS) entry which is preliminary data.</text>
</comment>
<protein>
    <submittedName>
        <fullName evidence="5">Uncharacterized protein (DUF849 family)</fullName>
    </submittedName>
</protein>
<dbReference type="EMBL" id="JACHEU010000004">
    <property type="protein sequence ID" value="MBB6014084.1"/>
    <property type="molecule type" value="Genomic_DNA"/>
</dbReference>
<evidence type="ECO:0000313" key="5">
    <source>
        <dbReference type="EMBL" id="MBB6014084.1"/>
    </source>
</evidence>
<keyword evidence="4" id="KW-0862">Zinc</keyword>
<dbReference type="PANTHER" id="PTHR37418:SF2">
    <property type="entry name" value="3-KETO-5-AMINOHEXANOATE CLEAVAGE ENZYME"/>
    <property type="match status" value="1"/>
</dbReference>
<organism evidence="5 6">
    <name type="scientific">Aquamicrobium lusatiense</name>
    <dbReference type="NCBI Taxonomy" id="89772"/>
    <lineage>
        <taxon>Bacteria</taxon>
        <taxon>Pseudomonadati</taxon>
        <taxon>Pseudomonadota</taxon>
        <taxon>Alphaproteobacteria</taxon>
        <taxon>Hyphomicrobiales</taxon>
        <taxon>Phyllobacteriaceae</taxon>
        <taxon>Aquamicrobium</taxon>
    </lineage>
</organism>
<dbReference type="PANTHER" id="PTHR37418">
    <property type="entry name" value="3-KETO-5-AMINOHEXANOATE CLEAVAGE ENZYME-RELATED"/>
    <property type="match status" value="1"/>
</dbReference>
<reference evidence="5 6" key="1">
    <citation type="submission" date="2020-08" db="EMBL/GenBank/DDBJ databases">
        <title>Genomic Encyclopedia of Type Strains, Phase IV (KMG-IV): sequencing the most valuable type-strain genomes for metagenomic binning, comparative biology and taxonomic classification.</title>
        <authorList>
            <person name="Goeker M."/>
        </authorList>
    </citation>
    <scope>NUCLEOTIDE SEQUENCE [LARGE SCALE GENOMIC DNA]</scope>
    <source>
        <strain evidence="5 6">DSM 11099</strain>
    </source>
</reference>
<dbReference type="Proteomes" id="UP000533306">
    <property type="component" value="Unassembled WGS sequence"/>
</dbReference>
<dbReference type="GO" id="GO:0046872">
    <property type="term" value="F:metal ion binding"/>
    <property type="evidence" value="ECO:0007669"/>
    <property type="project" value="UniProtKB-KW"/>
</dbReference>
<accession>A0A7W9S673</accession>
<dbReference type="InterPro" id="IPR008567">
    <property type="entry name" value="BKACE"/>
</dbReference>
<keyword evidence="3" id="KW-0479">Metal-binding</keyword>
<dbReference type="Gene3D" id="3.20.20.70">
    <property type="entry name" value="Aldolase class I"/>
    <property type="match status" value="1"/>
</dbReference>
<keyword evidence="2" id="KW-0808">Transferase</keyword>
<evidence type="ECO:0000313" key="6">
    <source>
        <dbReference type="Proteomes" id="UP000533306"/>
    </source>
</evidence>
<evidence type="ECO:0000256" key="1">
    <source>
        <dbReference type="ARBA" id="ARBA00001947"/>
    </source>
</evidence>
<name>A0A7W9S673_9HYPH</name>
<dbReference type="InterPro" id="IPR013785">
    <property type="entry name" value="Aldolase_TIM"/>
</dbReference>
<dbReference type="AlphaFoldDB" id="A0A7W9S673"/>
<evidence type="ECO:0000256" key="4">
    <source>
        <dbReference type="ARBA" id="ARBA00022833"/>
    </source>
</evidence>
<dbReference type="GO" id="GO:0043720">
    <property type="term" value="F:3-keto-5-aminohexanoate cleavage activity"/>
    <property type="evidence" value="ECO:0007669"/>
    <property type="project" value="InterPro"/>
</dbReference>
<keyword evidence="6" id="KW-1185">Reference proteome</keyword>
<evidence type="ECO:0000256" key="3">
    <source>
        <dbReference type="ARBA" id="ARBA00022723"/>
    </source>
</evidence>